<sequence length="505" mass="56372">MAPPTLESRFQQRMVTGDFSSSLRSLLSTHGSATDLVLVDLTDERLGAYLLPDGSMVTRSVELIESGAEQYLPQGSQHIAFGTQQHFEYWSTAMNYIGERFQHYMPQATVVLLDLAWAEWSESGTQTPDSFGVKAADANSIFRPYIQVAAQALGAHVVSLDPAEVMSGPHHPWGDAPFHYAEKVYLETVRRLTGTEGRVVWGPGALPSSQKTATSTPTRAVVSERSPEERPASSVPLDLRHSGPNFLIAGTHRGGTAWLGKQLSYHPEIFMASSKASGFFSSSKKYTSEDETTKYLKEFQKGRDHRLRGERSVLYFWQGLANHYSPKREDAAAAVRDHLDPQTPVILSLRDPVSRAVSAYWHNMISGNLDLRGSIFRAPASTGIIDLGFYQRHYEHWANTVGPERVHVLVYDDIIDDPAGYVRQALSILGVADTQEFWNKTTLNRRENRSTAADQLRKKNPVSAQELSLLHELYKSDISFIEHIVGRRLDAWSDLKSVVSRNMPS</sequence>
<evidence type="ECO:0000256" key="2">
    <source>
        <dbReference type="ARBA" id="ARBA00023180"/>
    </source>
</evidence>
<dbReference type="Proteomes" id="UP000540568">
    <property type="component" value="Unassembled WGS sequence"/>
</dbReference>
<evidence type="ECO:0000313" key="6">
    <source>
        <dbReference type="Proteomes" id="UP000540568"/>
    </source>
</evidence>
<proteinExistence type="predicted"/>
<gene>
    <name evidence="5" type="ORF">FHX71_000251</name>
</gene>
<name>A0A7W3PCB7_9MICO</name>
<evidence type="ECO:0000313" key="5">
    <source>
        <dbReference type="EMBL" id="MBA8806309.1"/>
    </source>
</evidence>
<dbReference type="InterPro" id="IPR037359">
    <property type="entry name" value="NST/OST"/>
</dbReference>
<keyword evidence="2" id="KW-0325">Glycoprotein</keyword>
<dbReference type="Pfam" id="PF00685">
    <property type="entry name" value="Sulfotransfer_1"/>
    <property type="match status" value="1"/>
</dbReference>
<keyword evidence="1" id="KW-0808">Transferase</keyword>
<protein>
    <recommendedName>
        <fullName evidence="4">Sulfotransferase domain-containing protein</fullName>
    </recommendedName>
</protein>
<evidence type="ECO:0000256" key="3">
    <source>
        <dbReference type="SAM" id="MobiDB-lite"/>
    </source>
</evidence>
<dbReference type="InterPro" id="IPR046237">
    <property type="entry name" value="DUF6270"/>
</dbReference>
<dbReference type="Pfam" id="PF19786">
    <property type="entry name" value="DUF6270"/>
    <property type="match status" value="1"/>
</dbReference>
<reference evidence="5 6" key="1">
    <citation type="submission" date="2020-07" db="EMBL/GenBank/DDBJ databases">
        <title>Sequencing the genomes of 1000 actinobacteria strains.</title>
        <authorList>
            <person name="Klenk H.-P."/>
        </authorList>
    </citation>
    <scope>NUCLEOTIDE SEQUENCE [LARGE SCALE GENOMIC DNA]</scope>
    <source>
        <strain evidence="5 6">DSM 44121</strain>
    </source>
</reference>
<evidence type="ECO:0000256" key="1">
    <source>
        <dbReference type="ARBA" id="ARBA00022679"/>
    </source>
</evidence>
<dbReference type="EMBL" id="JACGWV010000001">
    <property type="protein sequence ID" value="MBA8806309.1"/>
    <property type="molecule type" value="Genomic_DNA"/>
</dbReference>
<feature type="domain" description="Sulfotransferase" evidence="4">
    <location>
        <begin position="245"/>
        <end position="448"/>
    </location>
</feature>
<dbReference type="InterPro" id="IPR000863">
    <property type="entry name" value="Sulfotransferase_dom"/>
</dbReference>
<organism evidence="5 6">
    <name type="scientific">Promicromonospora sukumoe</name>
    <dbReference type="NCBI Taxonomy" id="88382"/>
    <lineage>
        <taxon>Bacteria</taxon>
        <taxon>Bacillati</taxon>
        <taxon>Actinomycetota</taxon>
        <taxon>Actinomycetes</taxon>
        <taxon>Micrococcales</taxon>
        <taxon>Promicromonosporaceae</taxon>
        <taxon>Promicromonospora</taxon>
    </lineage>
</organism>
<dbReference type="AlphaFoldDB" id="A0A7W3PCB7"/>
<dbReference type="SUPFAM" id="SSF52540">
    <property type="entry name" value="P-loop containing nucleoside triphosphate hydrolases"/>
    <property type="match status" value="1"/>
</dbReference>
<evidence type="ECO:0000259" key="4">
    <source>
        <dbReference type="Pfam" id="PF00685"/>
    </source>
</evidence>
<dbReference type="GO" id="GO:0008146">
    <property type="term" value="F:sulfotransferase activity"/>
    <property type="evidence" value="ECO:0007669"/>
    <property type="project" value="InterPro"/>
</dbReference>
<dbReference type="Gene3D" id="3.40.50.300">
    <property type="entry name" value="P-loop containing nucleotide triphosphate hydrolases"/>
    <property type="match status" value="1"/>
</dbReference>
<comment type="caution">
    <text evidence="5">The sequence shown here is derived from an EMBL/GenBank/DDBJ whole genome shotgun (WGS) entry which is preliminary data.</text>
</comment>
<feature type="region of interest" description="Disordered" evidence="3">
    <location>
        <begin position="203"/>
        <end position="237"/>
    </location>
</feature>
<dbReference type="PANTHER" id="PTHR10605:SF56">
    <property type="entry name" value="BIFUNCTIONAL HEPARAN SULFATE N-DEACETYLASE_N-SULFOTRANSFERASE"/>
    <property type="match status" value="1"/>
</dbReference>
<keyword evidence="6" id="KW-1185">Reference proteome</keyword>
<feature type="compositionally biased region" description="Polar residues" evidence="3">
    <location>
        <begin position="207"/>
        <end position="218"/>
    </location>
</feature>
<accession>A0A7W3PCB7</accession>
<dbReference type="PANTHER" id="PTHR10605">
    <property type="entry name" value="HEPARAN SULFATE SULFOTRANSFERASE"/>
    <property type="match status" value="1"/>
</dbReference>
<dbReference type="InterPro" id="IPR027417">
    <property type="entry name" value="P-loop_NTPase"/>
</dbReference>